<dbReference type="AlphaFoldDB" id="A0AAN7PEG0"/>
<dbReference type="Proteomes" id="UP001353858">
    <property type="component" value="Unassembled WGS sequence"/>
</dbReference>
<accession>A0AAN7PEG0</accession>
<keyword evidence="4" id="KW-1015">Disulfide bond</keyword>
<dbReference type="PANTHER" id="PTHR28627:SF1">
    <property type="entry name" value="CYTOCHROME C OXIDASE ASSEMBLY FACTOR 5"/>
    <property type="match status" value="1"/>
</dbReference>
<evidence type="ECO:0000313" key="5">
    <source>
        <dbReference type="EMBL" id="KAK4883463.1"/>
    </source>
</evidence>
<dbReference type="InterPro" id="IPR018793">
    <property type="entry name" value="Cyt_c_oxidase_assmbl_Pet191"/>
</dbReference>
<proteinExistence type="inferred from homology"/>
<sequence>MQYSEEGERLADESPCAGLRADLKMCLLNSDCVQKNKKTPKECLRVTDGSVPTECQVLRNTFFECKRSMLDNRRRFRGRKGY</sequence>
<organism evidence="5 6">
    <name type="scientific">Aquatica leii</name>
    <dbReference type="NCBI Taxonomy" id="1421715"/>
    <lineage>
        <taxon>Eukaryota</taxon>
        <taxon>Metazoa</taxon>
        <taxon>Ecdysozoa</taxon>
        <taxon>Arthropoda</taxon>
        <taxon>Hexapoda</taxon>
        <taxon>Insecta</taxon>
        <taxon>Pterygota</taxon>
        <taxon>Neoptera</taxon>
        <taxon>Endopterygota</taxon>
        <taxon>Coleoptera</taxon>
        <taxon>Polyphaga</taxon>
        <taxon>Elateriformia</taxon>
        <taxon>Elateroidea</taxon>
        <taxon>Lampyridae</taxon>
        <taxon>Luciolinae</taxon>
        <taxon>Aquatica</taxon>
    </lineage>
</organism>
<dbReference type="EMBL" id="JARPUR010000002">
    <property type="protein sequence ID" value="KAK4883463.1"/>
    <property type="molecule type" value="Genomic_DNA"/>
</dbReference>
<evidence type="ECO:0000256" key="1">
    <source>
        <dbReference type="ARBA" id="ARBA00003186"/>
    </source>
</evidence>
<keyword evidence="6" id="KW-1185">Reference proteome</keyword>
<dbReference type="GO" id="GO:0033617">
    <property type="term" value="P:mitochondrial respiratory chain complex IV assembly"/>
    <property type="evidence" value="ECO:0007669"/>
    <property type="project" value="TreeGrafter"/>
</dbReference>
<name>A0AAN7PEG0_9COLE</name>
<comment type="similarity">
    <text evidence="2">Belongs to the PET191 family.</text>
</comment>
<gene>
    <name evidence="5" type="ORF">RN001_006782</name>
</gene>
<dbReference type="PANTHER" id="PTHR28627">
    <property type="entry name" value="CYTOCHROME C OXIDASE ASSEMBLY FACTOR 5"/>
    <property type="match status" value="1"/>
</dbReference>
<protein>
    <recommendedName>
        <fullName evidence="3">Cytochrome c oxidase assembly factor 5</fullName>
    </recommendedName>
</protein>
<evidence type="ECO:0000256" key="3">
    <source>
        <dbReference type="ARBA" id="ARBA00021904"/>
    </source>
</evidence>
<comment type="caution">
    <text evidence="5">The sequence shown here is derived from an EMBL/GenBank/DDBJ whole genome shotgun (WGS) entry which is preliminary data.</text>
</comment>
<comment type="function">
    <text evidence="1">Involved in an early step of the mitochondrial complex IV assembly process.</text>
</comment>
<reference evidence="6" key="1">
    <citation type="submission" date="2023-01" db="EMBL/GenBank/DDBJ databases">
        <title>Key to firefly adult light organ development and bioluminescence: homeobox transcription factors regulate luciferase expression and transportation to peroxisome.</title>
        <authorList>
            <person name="Fu X."/>
        </authorList>
    </citation>
    <scope>NUCLEOTIDE SEQUENCE [LARGE SCALE GENOMIC DNA]</scope>
</reference>
<evidence type="ECO:0000313" key="6">
    <source>
        <dbReference type="Proteomes" id="UP001353858"/>
    </source>
</evidence>
<evidence type="ECO:0000256" key="2">
    <source>
        <dbReference type="ARBA" id="ARBA00007785"/>
    </source>
</evidence>
<evidence type="ECO:0000256" key="4">
    <source>
        <dbReference type="ARBA" id="ARBA00023157"/>
    </source>
</evidence>
<dbReference type="Pfam" id="PF10203">
    <property type="entry name" value="Pet191_N"/>
    <property type="match status" value="1"/>
</dbReference>
<dbReference type="GO" id="GO:0005739">
    <property type="term" value="C:mitochondrion"/>
    <property type="evidence" value="ECO:0007669"/>
    <property type="project" value="TreeGrafter"/>
</dbReference>